<keyword evidence="24" id="KW-1185">Reference proteome</keyword>
<evidence type="ECO:0000313" key="24">
    <source>
        <dbReference type="Proteomes" id="UP000324705"/>
    </source>
</evidence>
<keyword evidence="5" id="KW-0597">Phosphoprotein</keyword>
<evidence type="ECO:0000256" key="8">
    <source>
        <dbReference type="ARBA" id="ARBA00022692"/>
    </source>
</evidence>
<dbReference type="Proteomes" id="UP000324705">
    <property type="component" value="Chromosome 5B"/>
</dbReference>
<keyword evidence="6" id="KW-0433">Leucine-rich repeat</keyword>
<evidence type="ECO:0000256" key="1">
    <source>
        <dbReference type="ARBA" id="ARBA00004162"/>
    </source>
</evidence>
<accession>A0A9R0XEX1</accession>
<dbReference type="InterPro" id="IPR000719">
    <property type="entry name" value="Prot_kinase_dom"/>
</dbReference>
<keyword evidence="10" id="KW-0677">Repeat</keyword>
<keyword evidence="12" id="KW-0418">Kinase</keyword>
<evidence type="ECO:0000256" key="21">
    <source>
        <dbReference type="SAM" id="Phobius"/>
    </source>
</evidence>
<dbReference type="SUPFAM" id="SSF56112">
    <property type="entry name" value="Protein kinase-like (PK-like)"/>
    <property type="match status" value="1"/>
</dbReference>
<keyword evidence="14 21" id="KW-1133">Transmembrane helix</keyword>
<dbReference type="EC" id="2.7.11.1" evidence="3"/>
<keyword evidence="4" id="KW-0723">Serine/threonine-protein kinase</keyword>
<keyword evidence="9" id="KW-0732">Signal</keyword>
<dbReference type="Pfam" id="PF00560">
    <property type="entry name" value="LRR_1"/>
    <property type="match status" value="1"/>
</dbReference>
<dbReference type="InterPro" id="IPR032675">
    <property type="entry name" value="LRR_dom_sf"/>
</dbReference>
<dbReference type="GO" id="GO:0004674">
    <property type="term" value="F:protein serine/threonine kinase activity"/>
    <property type="evidence" value="ECO:0007669"/>
    <property type="project" value="UniProtKB-KW"/>
</dbReference>
<sequence length="454" mass="50786">MNNNSLNGSIPGSLVNLTSLQSMLDLSMNSLSGPLPSELNRLEMLMSANFSHNQFSGAIPVSIASMQSLSIFDLSYNFLEGSVPKGIHNASAEWFLHNKGLCGDLVGMAPCNLPNADHTREHQKIVLSVILSMFAATISVATCIIFIFICRTKVSSKTDDVSKRDVFSVWGFDGRIVFQDIINATDNFDEKHCIGEGSYGSVYKAELQDGQVVAVKKLYAGDEEAHDEERFQHEIEMLTKIRQRSIVKLYGYCTHPQCRFLLCEFIERGNVASILSNEELAIQFNWERRIALIRDVAQAITYLHHDVHPPIIHRDITSRNILLDADYKAFVSDFGIARMLKPDSSNWSALAGTYGYIAPECSYTSLVTEKCDVYSFGVVVLEVLMGKHPGDMQNFLSSLGDQLHLEQILDKQLPQPEAEEAKDLRRCISVAFECLTPSPKERPTMQKAYRDLSI</sequence>
<dbReference type="InterPro" id="IPR011009">
    <property type="entry name" value="Kinase-like_dom_sf"/>
</dbReference>
<evidence type="ECO:0000259" key="22">
    <source>
        <dbReference type="PROSITE" id="PS50011"/>
    </source>
</evidence>
<dbReference type="PROSITE" id="PS50011">
    <property type="entry name" value="PROTEIN_KINASE_DOM"/>
    <property type="match status" value="1"/>
</dbReference>
<comment type="catalytic activity">
    <reaction evidence="19">
        <text>L-seryl-[protein] + ATP = O-phospho-L-seryl-[protein] + ADP + H(+)</text>
        <dbReference type="Rhea" id="RHEA:17989"/>
        <dbReference type="Rhea" id="RHEA-COMP:9863"/>
        <dbReference type="Rhea" id="RHEA-COMP:11604"/>
        <dbReference type="ChEBI" id="CHEBI:15378"/>
        <dbReference type="ChEBI" id="CHEBI:29999"/>
        <dbReference type="ChEBI" id="CHEBI:30616"/>
        <dbReference type="ChEBI" id="CHEBI:83421"/>
        <dbReference type="ChEBI" id="CHEBI:456216"/>
        <dbReference type="EC" id="2.7.11.1"/>
    </reaction>
</comment>
<feature type="domain" description="Protein kinase" evidence="22">
    <location>
        <begin position="188"/>
        <end position="454"/>
    </location>
</feature>
<keyword evidence="11 20" id="KW-0547">Nucleotide-binding</keyword>
<dbReference type="InterPro" id="IPR051420">
    <property type="entry name" value="Ser_Thr_Kinases_DiverseReg"/>
</dbReference>
<evidence type="ECO:0000256" key="18">
    <source>
        <dbReference type="ARBA" id="ARBA00047899"/>
    </source>
</evidence>
<evidence type="ECO:0000256" key="14">
    <source>
        <dbReference type="ARBA" id="ARBA00022989"/>
    </source>
</evidence>
<keyword evidence="16" id="KW-0675">Receptor</keyword>
<proteinExistence type="predicted"/>
<dbReference type="PANTHER" id="PTHR48005:SF70">
    <property type="entry name" value="MDIS1-INTERACTING RECEPTOR LIKE KINASE 2-LIKE"/>
    <property type="match status" value="1"/>
</dbReference>
<keyword evidence="7" id="KW-0808">Transferase</keyword>
<evidence type="ECO:0000256" key="7">
    <source>
        <dbReference type="ARBA" id="ARBA00022679"/>
    </source>
</evidence>
<keyword evidence="13 20" id="KW-0067">ATP-binding</keyword>
<dbReference type="GO" id="GO:0005886">
    <property type="term" value="C:plasma membrane"/>
    <property type="evidence" value="ECO:0007669"/>
    <property type="project" value="UniProtKB-SubCell"/>
</dbReference>
<evidence type="ECO:0000256" key="5">
    <source>
        <dbReference type="ARBA" id="ARBA00022553"/>
    </source>
</evidence>
<feature type="binding site" evidence="20">
    <location>
        <position position="217"/>
    </location>
    <ligand>
        <name>ATP</name>
        <dbReference type="ChEBI" id="CHEBI:30616"/>
    </ligand>
</feature>
<evidence type="ECO:0000256" key="15">
    <source>
        <dbReference type="ARBA" id="ARBA00023136"/>
    </source>
</evidence>
<dbReference type="OMA" id="IYECMER"/>
<dbReference type="FunFam" id="1.10.510.10:FF:000479">
    <property type="entry name" value="Leucine-rich repeat receptor-like protein kinase"/>
    <property type="match status" value="1"/>
</dbReference>
<keyword evidence="8 21" id="KW-0812">Transmembrane</keyword>
<protein>
    <recommendedName>
        <fullName evidence="3">non-specific serine/threonine protein kinase</fullName>
        <ecNumber evidence="3">2.7.11.1</ecNumber>
    </recommendedName>
</protein>
<comment type="catalytic activity">
    <reaction evidence="18">
        <text>L-threonyl-[protein] + ATP = O-phospho-L-threonyl-[protein] + ADP + H(+)</text>
        <dbReference type="Rhea" id="RHEA:46608"/>
        <dbReference type="Rhea" id="RHEA-COMP:11060"/>
        <dbReference type="Rhea" id="RHEA-COMP:11605"/>
        <dbReference type="ChEBI" id="CHEBI:15378"/>
        <dbReference type="ChEBI" id="CHEBI:30013"/>
        <dbReference type="ChEBI" id="CHEBI:30616"/>
        <dbReference type="ChEBI" id="CHEBI:61977"/>
        <dbReference type="ChEBI" id="CHEBI:456216"/>
        <dbReference type="EC" id="2.7.11.1"/>
    </reaction>
</comment>
<keyword evidence="15 21" id="KW-0472">Membrane</keyword>
<evidence type="ECO:0000256" key="2">
    <source>
        <dbReference type="ARBA" id="ARBA00004479"/>
    </source>
</evidence>
<organism evidence="23 24">
    <name type="scientific">Triticum turgidum subsp. durum</name>
    <name type="common">Durum wheat</name>
    <name type="synonym">Triticum durum</name>
    <dbReference type="NCBI Taxonomy" id="4567"/>
    <lineage>
        <taxon>Eukaryota</taxon>
        <taxon>Viridiplantae</taxon>
        <taxon>Streptophyta</taxon>
        <taxon>Embryophyta</taxon>
        <taxon>Tracheophyta</taxon>
        <taxon>Spermatophyta</taxon>
        <taxon>Magnoliopsida</taxon>
        <taxon>Liliopsida</taxon>
        <taxon>Poales</taxon>
        <taxon>Poaceae</taxon>
        <taxon>BOP clade</taxon>
        <taxon>Pooideae</taxon>
        <taxon>Triticodae</taxon>
        <taxon>Triticeae</taxon>
        <taxon>Triticinae</taxon>
        <taxon>Triticum</taxon>
    </lineage>
</organism>
<comment type="subcellular location">
    <subcellularLocation>
        <location evidence="1">Cell membrane</location>
        <topology evidence="1">Single-pass membrane protein</topology>
    </subcellularLocation>
    <subcellularLocation>
        <location evidence="2">Membrane</location>
        <topology evidence="2">Single-pass type I membrane protein</topology>
    </subcellularLocation>
</comment>
<gene>
    <name evidence="23" type="ORF">TRITD_5Bv1G176470</name>
</gene>
<evidence type="ECO:0000256" key="11">
    <source>
        <dbReference type="ARBA" id="ARBA00022741"/>
    </source>
</evidence>
<evidence type="ECO:0000256" key="9">
    <source>
        <dbReference type="ARBA" id="ARBA00022729"/>
    </source>
</evidence>
<dbReference type="InterPro" id="IPR008266">
    <property type="entry name" value="Tyr_kinase_AS"/>
</dbReference>
<dbReference type="PROSITE" id="PS00109">
    <property type="entry name" value="PROTEIN_KINASE_TYR"/>
    <property type="match status" value="1"/>
</dbReference>
<dbReference type="Gene3D" id="3.80.10.10">
    <property type="entry name" value="Ribonuclease Inhibitor"/>
    <property type="match status" value="1"/>
</dbReference>
<evidence type="ECO:0000313" key="23">
    <source>
        <dbReference type="EMBL" id="VAI35262.1"/>
    </source>
</evidence>
<reference evidence="23 24" key="1">
    <citation type="submission" date="2017-09" db="EMBL/GenBank/DDBJ databases">
        <authorList>
            <consortium name="International Durum Wheat Genome Sequencing Consortium (IDWGSC)"/>
            <person name="Milanesi L."/>
        </authorList>
    </citation>
    <scope>NUCLEOTIDE SEQUENCE [LARGE SCALE GENOMIC DNA]</scope>
    <source>
        <strain evidence="24">cv. Svevo</strain>
    </source>
</reference>
<evidence type="ECO:0000256" key="10">
    <source>
        <dbReference type="ARBA" id="ARBA00022737"/>
    </source>
</evidence>
<evidence type="ECO:0000256" key="12">
    <source>
        <dbReference type="ARBA" id="ARBA00022777"/>
    </source>
</evidence>
<evidence type="ECO:0000256" key="13">
    <source>
        <dbReference type="ARBA" id="ARBA00022840"/>
    </source>
</evidence>
<dbReference type="SUPFAM" id="SSF52058">
    <property type="entry name" value="L domain-like"/>
    <property type="match status" value="1"/>
</dbReference>
<dbReference type="Gene3D" id="3.30.200.20">
    <property type="entry name" value="Phosphorylase Kinase, domain 1"/>
    <property type="match status" value="1"/>
</dbReference>
<dbReference type="InterPro" id="IPR017441">
    <property type="entry name" value="Protein_kinase_ATP_BS"/>
</dbReference>
<dbReference type="Pfam" id="PF00069">
    <property type="entry name" value="Pkinase"/>
    <property type="match status" value="1"/>
</dbReference>
<dbReference type="PANTHER" id="PTHR48005">
    <property type="entry name" value="LEUCINE RICH REPEAT KINASE 2"/>
    <property type="match status" value="1"/>
</dbReference>
<dbReference type="Gramene" id="TRITD5Bv1G176470.1">
    <property type="protein sequence ID" value="TRITD5Bv1G176470.1"/>
    <property type="gene ID" value="TRITD5Bv1G176470"/>
</dbReference>
<evidence type="ECO:0000256" key="16">
    <source>
        <dbReference type="ARBA" id="ARBA00023170"/>
    </source>
</evidence>
<evidence type="ECO:0000256" key="20">
    <source>
        <dbReference type="PROSITE-ProRule" id="PRU10141"/>
    </source>
</evidence>
<dbReference type="FunFam" id="3.30.200.20:FF:000309">
    <property type="entry name" value="Leucine-rich repeat receptor protein kinase MSP1"/>
    <property type="match status" value="1"/>
</dbReference>
<evidence type="ECO:0000256" key="17">
    <source>
        <dbReference type="ARBA" id="ARBA00023180"/>
    </source>
</evidence>
<evidence type="ECO:0000256" key="4">
    <source>
        <dbReference type="ARBA" id="ARBA00022527"/>
    </source>
</evidence>
<dbReference type="AlphaFoldDB" id="A0A9R0XEX1"/>
<dbReference type="Gene3D" id="1.10.510.10">
    <property type="entry name" value="Transferase(Phosphotransferase) domain 1"/>
    <property type="match status" value="1"/>
</dbReference>
<keyword evidence="17" id="KW-0325">Glycoprotein</keyword>
<dbReference type="EMBL" id="LT934120">
    <property type="protein sequence ID" value="VAI35262.1"/>
    <property type="molecule type" value="Genomic_DNA"/>
</dbReference>
<evidence type="ECO:0000256" key="19">
    <source>
        <dbReference type="ARBA" id="ARBA00048679"/>
    </source>
</evidence>
<dbReference type="GO" id="GO:0005524">
    <property type="term" value="F:ATP binding"/>
    <property type="evidence" value="ECO:0007669"/>
    <property type="project" value="UniProtKB-UniRule"/>
</dbReference>
<dbReference type="InterPro" id="IPR001611">
    <property type="entry name" value="Leu-rich_rpt"/>
</dbReference>
<evidence type="ECO:0000256" key="6">
    <source>
        <dbReference type="ARBA" id="ARBA00022614"/>
    </source>
</evidence>
<name>A0A9R0XEX1_TRITD</name>
<evidence type="ECO:0000256" key="3">
    <source>
        <dbReference type="ARBA" id="ARBA00012513"/>
    </source>
</evidence>
<feature type="transmembrane region" description="Helical" evidence="21">
    <location>
        <begin position="125"/>
        <end position="149"/>
    </location>
</feature>
<dbReference type="PROSITE" id="PS00107">
    <property type="entry name" value="PROTEIN_KINASE_ATP"/>
    <property type="match status" value="1"/>
</dbReference>